<dbReference type="SMART" id="SM00028">
    <property type="entry name" value="TPR"/>
    <property type="match status" value="5"/>
</dbReference>
<evidence type="ECO:0000313" key="6">
    <source>
        <dbReference type="Proteomes" id="UP000187209"/>
    </source>
</evidence>
<accession>A0A1R2CAS3</accession>
<dbReference type="Gene3D" id="1.25.40.10">
    <property type="entry name" value="Tetratricopeptide repeat domain"/>
    <property type="match status" value="2"/>
</dbReference>
<dbReference type="PANTHER" id="PTHR44858:SF1">
    <property type="entry name" value="UDP-N-ACETYLGLUCOSAMINE--PEPTIDE N-ACETYLGLUCOSAMINYLTRANSFERASE SPINDLY-RELATED"/>
    <property type="match status" value="1"/>
</dbReference>
<dbReference type="AlphaFoldDB" id="A0A1R2CAS3"/>
<evidence type="ECO:0000256" key="3">
    <source>
        <dbReference type="SAM" id="MobiDB-lite"/>
    </source>
</evidence>
<proteinExistence type="predicted"/>
<keyword evidence="1" id="KW-0677">Repeat</keyword>
<evidence type="ECO:0000313" key="5">
    <source>
        <dbReference type="EMBL" id="OMJ86092.1"/>
    </source>
</evidence>
<dbReference type="PANTHER" id="PTHR44858">
    <property type="entry name" value="TETRATRICOPEPTIDE REPEAT PROTEIN 6"/>
    <property type="match status" value="1"/>
</dbReference>
<reference evidence="5 6" key="1">
    <citation type="submission" date="2016-11" db="EMBL/GenBank/DDBJ databases">
        <title>The macronuclear genome of Stentor coeruleus: a giant cell with tiny introns.</title>
        <authorList>
            <person name="Slabodnick M."/>
            <person name="Ruby J.G."/>
            <person name="Reiff S.B."/>
            <person name="Swart E.C."/>
            <person name="Gosai S."/>
            <person name="Prabakaran S."/>
            <person name="Witkowska E."/>
            <person name="Larue G.E."/>
            <person name="Fisher S."/>
            <person name="Freeman R.M."/>
            <person name="Gunawardena J."/>
            <person name="Chu W."/>
            <person name="Stover N.A."/>
            <person name="Gregory B.D."/>
            <person name="Nowacki M."/>
            <person name="Derisi J."/>
            <person name="Roy S.W."/>
            <person name="Marshall W.F."/>
            <person name="Sood P."/>
        </authorList>
    </citation>
    <scope>NUCLEOTIDE SEQUENCE [LARGE SCALE GENOMIC DNA]</scope>
    <source>
        <strain evidence="5">WM001</strain>
    </source>
</reference>
<organism evidence="5 6">
    <name type="scientific">Stentor coeruleus</name>
    <dbReference type="NCBI Taxonomy" id="5963"/>
    <lineage>
        <taxon>Eukaryota</taxon>
        <taxon>Sar</taxon>
        <taxon>Alveolata</taxon>
        <taxon>Ciliophora</taxon>
        <taxon>Postciliodesmatophora</taxon>
        <taxon>Heterotrichea</taxon>
        <taxon>Heterotrichida</taxon>
        <taxon>Stentoridae</taxon>
        <taxon>Stentor</taxon>
    </lineage>
</organism>
<dbReference type="InterPro" id="IPR050498">
    <property type="entry name" value="Ycf3"/>
</dbReference>
<dbReference type="Pfam" id="PF25062">
    <property type="entry name" value="ARM_TT21_N"/>
    <property type="match status" value="1"/>
</dbReference>
<keyword evidence="2" id="KW-0802">TPR repeat</keyword>
<feature type="domain" description="Tetratricopeptide repeat protein 21A/21B N-terminal ARM repeat" evidence="4">
    <location>
        <begin position="115"/>
        <end position="256"/>
    </location>
</feature>
<comment type="caution">
    <text evidence="5">The sequence shown here is derived from an EMBL/GenBank/DDBJ whole genome shotgun (WGS) entry which is preliminary data.</text>
</comment>
<dbReference type="InterPro" id="IPR056833">
    <property type="entry name" value="ARM_TT21_N"/>
</dbReference>
<protein>
    <recommendedName>
        <fullName evidence="4">Tetratricopeptide repeat protein 21A/21B N-terminal ARM repeat domain-containing protein</fullName>
    </recommendedName>
</protein>
<gene>
    <name evidence="5" type="ORF">SteCoe_12448</name>
</gene>
<dbReference type="InterPro" id="IPR011990">
    <property type="entry name" value="TPR-like_helical_dom_sf"/>
</dbReference>
<dbReference type="SUPFAM" id="SSF48452">
    <property type="entry name" value="TPR-like"/>
    <property type="match status" value="3"/>
</dbReference>
<name>A0A1R2CAS3_9CILI</name>
<sequence length="990" mass="115076">MIQYNKSTFSTSSTNTKFDSLKVQKPCPLTKDFIQTSPTPKRKHRKNSSNISMKLRESANTPDFSKIYRFESYLISDTLKQKFLMNTNIKKPKRTRQKNLSVIYRTYDSTDGRENTEGYERKKANTSFKEHAKKEKSIYEAVKVEMHRKNYTGALDLLEKVVKHAKNKETIYLKGVCNMYLGNYKKAIDDFESLASSPKTISENLFMNIYNCYISLKNHESALQTLNSCIKNFPSHTQAYFMRGKLQLKLQNYDLALKDFKSFNYPQSFLYISLCWKGKKHYSAAKKYLEKYKTHTKTLDRYYLELGKLEYHFHSYKASLQALNLCKNYYIETAYYLSKCKSSLEEFIDAELLLEKVAQNKENEDLADKAIIKLSCIKLKNGDFYGAYDYLKRLRGEIVSPTKLIHFKHIEAMYNIVQNNFVDAVNILSELLGIKGLEFPQRCLLYRGFAYFCLKKFTMAAGDYKKAEEFGELDKASMYNFIVSLAMSEYCATNFQSALELLPLEKFENYNNPMWQIIRVHCLLYKSSDKDYNISEASQELKSIKKPKKDKEFFFLASLCNYFERKFEVSFEQANRSIDLAEKSSFLCLALRGFCHIALKNYQEAFDDFNSSLNINKHLKSLFPYRGLCAFFSGDEKTAIKDFKKISKLKDPNAPLLSLYLLMVCQSPDDALELIDKIPNSPEINLIKAHCFLLQAKYDDCLNCLDGIDCLDTSNDIVIIRSLKNGLFHTSGPGIIFNEKYALWIEALEKVYNKQYEYANDLFKLIFNVISSDDDDLAFSDNYFIEEERCEILYNMALCNIMQKSKKGLLKAQMIMKEIFGYEENRQCPYFLLLSAIINISLEDSASAQEKLQDIAHFDRELCASFINNDEIHILPLNTKSEFCSLFPLIELPEYPKIMCRPAVRIPSLQPPLDFNDTLDVLLNLLKIEGLTVRPEIPWLNKVENKYVFTDTLIDDIESNKSESKINIDIKKKYKSYLIFRDKSKSDSLI</sequence>
<evidence type="ECO:0000256" key="2">
    <source>
        <dbReference type="ARBA" id="ARBA00022803"/>
    </source>
</evidence>
<feature type="region of interest" description="Disordered" evidence="3">
    <location>
        <begin position="30"/>
        <end position="51"/>
    </location>
</feature>
<dbReference type="Proteomes" id="UP000187209">
    <property type="component" value="Unassembled WGS sequence"/>
</dbReference>
<evidence type="ECO:0000259" key="4">
    <source>
        <dbReference type="Pfam" id="PF25062"/>
    </source>
</evidence>
<keyword evidence="6" id="KW-1185">Reference proteome</keyword>
<dbReference type="InterPro" id="IPR019734">
    <property type="entry name" value="TPR_rpt"/>
</dbReference>
<dbReference type="OrthoDB" id="289098at2759"/>
<dbReference type="EMBL" id="MPUH01000216">
    <property type="protein sequence ID" value="OMJ86092.1"/>
    <property type="molecule type" value="Genomic_DNA"/>
</dbReference>
<evidence type="ECO:0000256" key="1">
    <source>
        <dbReference type="ARBA" id="ARBA00022737"/>
    </source>
</evidence>